<evidence type="ECO:0000313" key="10">
    <source>
        <dbReference type="EMBL" id="OGE89918.1"/>
    </source>
</evidence>
<dbReference type="GO" id="GO:0005737">
    <property type="term" value="C:cytoplasm"/>
    <property type="evidence" value="ECO:0007669"/>
    <property type="project" value="InterPro"/>
</dbReference>
<keyword evidence="3" id="KW-0547">Nucleotide-binding</keyword>
<evidence type="ECO:0000259" key="9">
    <source>
        <dbReference type="Pfam" id="PF13393"/>
    </source>
</evidence>
<dbReference type="Gene3D" id="3.40.50.800">
    <property type="entry name" value="Anticodon-binding domain"/>
    <property type="match status" value="1"/>
</dbReference>
<feature type="compositionally biased region" description="Polar residues" evidence="7">
    <location>
        <begin position="9"/>
        <end position="21"/>
    </location>
</feature>
<dbReference type="GO" id="GO:0004821">
    <property type="term" value="F:histidine-tRNA ligase activity"/>
    <property type="evidence" value="ECO:0007669"/>
    <property type="project" value="UniProtKB-EC"/>
</dbReference>
<evidence type="ECO:0000256" key="2">
    <source>
        <dbReference type="ARBA" id="ARBA00012815"/>
    </source>
</evidence>
<evidence type="ECO:0000256" key="7">
    <source>
        <dbReference type="SAM" id="MobiDB-lite"/>
    </source>
</evidence>
<reference evidence="10 11" key="1">
    <citation type="journal article" date="2016" name="Nat. Commun.">
        <title>Thousands of microbial genomes shed light on interconnected biogeochemical processes in an aquifer system.</title>
        <authorList>
            <person name="Anantharaman K."/>
            <person name="Brown C.T."/>
            <person name="Hug L.A."/>
            <person name="Sharon I."/>
            <person name="Castelle C.J."/>
            <person name="Probst A.J."/>
            <person name="Thomas B.C."/>
            <person name="Singh A."/>
            <person name="Wilkins M.J."/>
            <person name="Karaoz U."/>
            <person name="Brodie E.L."/>
            <person name="Williams K.H."/>
            <person name="Hubbard S.S."/>
            <person name="Banfield J.F."/>
        </authorList>
    </citation>
    <scope>NUCLEOTIDE SEQUENCE [LARGE SCALE GENOMIC DNA]</scope>
</reference>
<evidence type="ECO:0000256" key="1">
    <source>
        <dbReference type="ARBA" id="ARBA00008226"/>
    </source>
</evidence>
<dbReference type="InterPro" id="IPR045864">
    <property type="entry name" value="aa-tRNA-synth_II/BPL/LPL"/>
</dbReference>
<proteinExistence type="inferred from homology"/>
<evidence type="ECO:0000256" key="4">
    <source>
        <dbReference type="ARBA" id="ARBA00023146"/>
    </source>
</evidence>
<gene>
    <name evidence="10" type="ORF">A2722_00015</name>
</gene>
<evidence type="ECO:0000259" key="8">
    <source>
        <dbReference type="Pfam" id="PF03129"/>
    </source>
</evidence>
<comment type="catalytic activity">
    <reaction evidence="6">
        <text>tRNA(His) + L-histidine + ATP = L-histidyl-tRNA(His) + AMP + diphosphate + H(+)</text>
        <dbReference type="Rhea" id="RHEA:17313"/>
        <dbReference type="Rhea" id="RHEA-COMP:9665"/>
        <dbReference type="Rhea" id="RHEA-COMP:9689"/>
        <dbReference type="ChEBI" id="CHEBI:15378"/>
        <dbReference type="ChEBI" id="CHEBI:30616"/>
        <dbReference type="ChEBI" id="CHEBI:33019"/>
        <dbReference type="ChEBI" id="CHEBI:57595"/>
        <dbReference type="ChEBI" id="CHEBI:78442"/>
        <dbReference type="ChEBI" id="CHEBI:78527"/>
        <dbReference type="ChEBI" id="CHEBI:456215"/>
        <dbReference type="EC" id="6.1.1.21"/>
    </reaction>
</comment>
<evidence type="ECO:0000256" key="6">
    <source>
        <dbReference type="ARBA" id="ARBA00047639"/>
    </source>
</evidence>
<organism evidence="10 11">
    <name type="scientific">Candidatus Doudnabacteria bacterium RIFCSPHIGHO2_01_FULL_50_11</name>
    <dbReference type="NCBI Taxonomy" id="1817828"/>
    <lineage>
        <taxon>Bacteria</taxon>
        <taxon>Candidatus Doudnaibacteriota</taxon>
    </lineage>
</organism>
<evidence type="ECO:0000256" key="5">
    <source>
        <dbReference type="ARBA" id="ARBA00030619"/>
    </source>
</evidence>
<dbReference type="GO" id="GO:0006427">
    <property type="term" value="P:histidyl-tRNA aminoacylation"/>
    <property type="evidence" value="ECO:0007669"/>
    <property type="project" value="TreeGrafter"/>
</dbReference>
<feature type="domain" description="Class II Histidinyl-tRNA synthetase (HisRS)-like catalytic core" evidence="9">
    <location>
        <begin position="25"/>
        <end position="173"/>
    </location>
</feature>
<dbReference type="Proteomes" id="UP000178377">
    <property type="component" value="Unassembled WGS sequence"/>
</dbReference>
<dbReference type="PANTHER" id="PTHR43707">
    <property type="entry name" value="HISTIDYL-TRNA SYNTHETASE"/>
    <property type="match status" value="1"/>
</dbReference>
<dbReference type="SUPFAM" id="SSF52954">
    <property type="entry name" value="Class II aaRS ABD-related"/>
    <property type="match status" value="1"/>
</dbReference>
<sequence length="443" mass="49802">MTRIKKTLEQPTPVQTSNIQLPTGDLVPGEVAPGKKILPKLHRIAQIFGYDRVEPSPIEALDSFGQHEELLALSPDKYVRLDSPHGKRVGLRPQNFLGVLRAYTTHHVSERERMTKWYYIEPAFAQDKTALTHLYEFGLVNFGEASSVSDAHMIMTLRHLLQEFAIPGIVFEINSKGCESCGPYYEEVLSRFLQENKFDLCQDCQQLIRGDSKISEIVSHNLLSVLSCAREECQTVTVGAPQIIDYLDAACNKQLTALLETLDELEVNYQLNPRLFGSPRHSHTLFKIKIQPSIAGEAEIDLGTGGRVTRFVGKIAGQPIHTLHYSLPLQALYELIAQHGAEQKYDHTADVFLINLGDLAAKKSLRLFQELLRNDISVAEHFGENGIKNQFKLAEKRGCLLALLIGQKEALEGNVILRDVRSGIQEVFASDRILEEVRKRLQD</sequence>
<keyword evidence="4" id="KW-0436">Ligase</keyword>
<dbReference type="InterPro" id="IPR036621">
    <property type="entry name" value="Anticodon-bd_dom_sf"/>
</dbReference>
<evidence type="ECO:0000313" key="11">
    <source>
        <dbReference type="Proteomes" id="UP000178377"/>
    </source>
</evidence>
<dbReference type="GO" id="GO:0000166">
    <property type="term" value="F:nucleotide binding"/>
    <property type="evidence" value="ECO:0007669"/>
    <property type="project" value="UniProtKB-KW"/>
</dbReference>
<comment type="similarity">
    <text evidence="1">Belongs to the class-II aminoacyl-tRNA synthetase family.</text>
</comment>
<feature type="domain" description="Anticodon-binding" evidence="8">
    <location>
        <begin position="350"/>
        <end position="439"/>
    </location>
</feature>
<comment type="caution">
    <text evidence="10">The sequence shown here is derived from an EMBL/GenBank/DDBJ whole genome shotgun (WGS) entry which is preliminary data.</text>
</comment>
<evidence type="ECO:0000256" key="3">
    <source>
        <dbReference type="ARBA" id="ARBA00022741"/>
    </source>
</evidence>
<dbReference type="Gene3D" id="3.30.930.10">
    <property type="entry name" value="Bira Bifunctional Protein, Domain 2"/>
    <property type="match status" value="1"/>
</dbReference>
<dbReference type="Pfam" id="PF13393">
    <property type="entry name" value="tRNA-synt_His"/>
    <property type="match status" value="1"/>
</dbReference>
<feature type="region of interest" description="Disordered" evidence="7">
    <location>
        <begin position="1"/>
        <end position="21"/>
    </location>
</feature>
<accession>A0A1F5PIY9</accession>
<dbReference type="InterPro" id="IPR004516">
    <property type="entry name" value="HisRS/HisZ"/>
</dbReference>
<dbReference type="PIRSF" id="PIRSF001549">
    <property type="entry name" value="His-tRNA_synth"/>
    <property type="match status" value="1"/>
</dbReference>
<name>A0A1F5PIY9_9BACT</name>
<protein>
    <recommendedName>
        <fullName evidence="2">histidine--tRNA ligase</fullName>
        <ecNumber evidence="2">6.1.1.21</ecNumber>
    </recommendedName>
    <alternativeName>
        <fullName evidence="5">Histidyl-tRNA synthetase</fullName>
    </alternativeName>
</protein>
<dbReference type="EMBL" id="MFEO01000014">
    <property type="protein sequence ID" value="OGE89918.1"/>
    <property type="molecule type" value="Genomic_DNA"/>
</dbReference>
<dbReference type="SUPFAM" id="SSF55681">
    <property type="entry name" value="Class II aaRS and biotin synthetases"/>
    <property type="match status" value="1"/>
</dbReference>
<dbReference type="InterPro" id="IPR004154">
    <property type="entry name" value="Anticodon-bd"/>
</dbReference>
<dbReference type="InterPro" id="IPR041715">
    <property type="entry name" value="HisRS-like_core"/>
</dbReference>
<dbReference type="Pfam" id="PF03129">
    <property type="entry name" value="HGTP_anticodon"/>
    <property type="match status" value="1"/>
</dbReference>
<keyword evidence="4" id="KW-0030">Aminoacyl-tRNA synthetase</keyword>
<dbReference type="PANTHER" id="PTHR43707:SF1">
    <property type="entry name" value="HISTIDINE--TRNA LIGASE, MITOCHONDRIAL-RELATED"/>
    <property type="match status" value="1"/>
</dbReference>
<dbReference type="STRING" id="1817828.A2722_00015"/>
<dbReference type="AlphaFoldDB" id="A0A1F5PIY9"/>
<dbReference type="EC" id="6.1.1.21" evidence="2"/>